<comment type="caution">
    <text evidence="2">The sequence shown here is derived from an EMBL/GenBank/DDBJ whole genome shotgun (WGS) entry which is preliminary data.</text>
</comment>
<evidence type="ECO:0000313" key="3">
    <source>
        <dbReference type="Proteomes" id="UP000249396"/>
    </source>
</evidence>
<evidence type="ECO:0008006" key="4">
    <source>
        <dbReference type="Google" id="ProtNLM"/>
    </source>
</evidence>
<dbReference type="EMBL" id="QJPH01000394">
    <property type="protein sequence ID" value="PZN75234.1"/>
    <property type="molecule type" value="Genomic_DNA"/>
</dbReference>
<sequence>MTTQAKPKQAVNEPVLTPELPLDSEELGLEIAETAKSDESSPPTGQLYTEEEIQQLIAIAAYEKALKRGFAPGYEEQDWLEAEKEILNEYVGS</sequence>
<dbReference type="Proteomes" id="UP000249396">
    <property type="component" value="Unassembled WGS sequence"/>
</dbReference>
<proteinExistence type="predicted"/>
<dbReference type="AlphaFoldDB" id="A0A2W4SR49"/>
<evidence type="ECO:0000256" key="1">
    <source>
        <dbReference type="SAM" id="MobiDB-lite"/>
    </source>
</evidence>
<protein>
    <recommendedName>
        <fullName evidence="4">DUF2934 domain-containing protein</fullName>
    </recommendedName>
</protein>
<dbReference type="Pfam" id="PF11154">
    <property type="entry name" value="DUF2934"/>
    <property type="match status" value="1"/>
</dbReference>
<dbReference type="InterPro" id="IPR021327">
    <property type="entry name" value="DUF2934"/>
</dbReference>
<reference evidence="2 3" key="1">
    <citation type="journal article" date="2018" name="Aquat. Microb. Ecol.">
        <title>Gammaproteobacterial methanotrophs dominate.</title>
        <authorList>
            <person name="Rissanen A.J."/>
            <person name="Saarenheimo J."/>
            <person name="Tiirola M."/>
            <person name="Peura S."/>
            <person name="Aalto S.L."/>
            <person name="Karvinen A."/>
            <person name="Nykanen H."/>
        </authorList>
    </citation>
    <scope>NUCLEOTIDE SEQUENCE [LARGE SCALE GENOMIC DNA]</scope>
    <source>
        <strain evidence="2">AMbin10</strain>
    </source>
</reference>
<evidence type="ECO:0000313" key="2">
    <source>
        <dbReference type="EMBL" id="PZN75234.1"/>
    </source>
</evidence>
<accession>A0A2W4SR49</accession>
<feature type="region of interest" description="Disordered" evidence="1">
    <location>
        <begin position="1"/>
        <end position="23"/>
    </location>
</feature>
<organism evidence="2 3">
    <name type="scientific">Candidatus Methylumidiphilus alinenensis</name>
    <dbReference type="NCBI Taxonomy" id="2202197"/>
    <lineage>
        <taxon>Bacteria</taxon>
        <taxon>Pseudomonadati</taxon>
        <taxon>Pseudomonadota</taxon>
        <taxon>Gammaproteobacteria</taxon>
        <taxon>Methylococcales</taxon>
        <taxon>Candidatus Methylumidiphilus</taxon>
    </lineage>
</organism>
<name>A0A2W4SR49_9GAMM</name>
<gene>
    <name evidence="2" type="ORF">DM484_19215</name>
</gene>